<feature type="region of interest" description="Disordered" evidence="12">
    <location>
        <begin position="476"/>
        <end position="517"/>
    </location>
</feature>
<dbReference type="PANTHER" id="PTHR45436">
    <property type="entry name" value="SENSOR HISTIDINE KINASE YKOH"/>
    <property type="match status" value="1"/>
</dbReference>
<dbReference type="Proteomes" id="UP000541033">
    <property type="component" value="Unassembled WGS sequence"/>
</dbReference>
<dbReference type="InterPro" id="IPR003594">
    <property type="entry name" value="HATPase_dom"/>
</dbReference>
<dbReference type="SMART" id="SM00304">
    <property type="entry name" value="HAMP"/>
    <property type="match status" value="1"/>
</dbReference>
<dbReference type="GO" id="GO:0000155">
    <property type="term" value="F:phosphorelay sensor kinase activity"/>
    <property type="evidence" value="ECO:0007669"/>
    <property type="project" value="InterPro"/>
</dbReference>
<keyword evidence="11 13" id="KW-0472">Membrane</keyword>
<comment type="catalytic activity">
    <reaction evidence="1">
        <text>ATP + protein L-histidine = ADP + protein N-phospho-L-histidine.</text>
        <dbReference type="EC" id="2.7.13.3"/>
    </reaction>
</comment>
<evidence type="ECO:0000256" key="5">
    <source>
        <dbReference type="ARBA" id="ARBA00022553"/>
    </source>
</evidence>
<dbReference type="RefSeq" id="WP_167150524.1">
    <property type="nucleotide sequence ID" value="NZ_JAAMOX010000002.1"/>
</dbReference>
<dbReference type="InterPro" id="IPR036097">
    <property type="entry name" value="HisK_dim/P_sf"/>
</dbReference>
<evidence type="ECO:0000256" key="13">
    <source>
        <dbReference type="SAM" id="Phobius"/>
    </source>
</evidence>
<dbReference type="EMBL" id="JAAMOX010000002">
    <property type="protein sequence ID" value="NIH54106.1"/>
    <property type="molecule type" value="Genomic_DNA"/>
</dbReference>
<evidence type="ECO:0000259" key="14">
    <source>
        <dbReference type="PROSITE" id="PS50109"/>
    </source>
</evidence>
<evidence type="ECO:0000256" key="9">
    <source>
        <dbReference type="ARBA" id="ARBA00022989"/>
    </source>
</evidence>
<dbReference type="CDD" id="cd00082">
    <property type="entry name" value="HisKA"/>
    <property type="match status" value="1"/>
</dbReference>
<feature type="domain" description="HAMP" evidence="15">
    <location>
        <begin position="197"/>
        <end position="259"/>
    </location>
</feature>
<keyword evidence="7 13" id="KW-0812">Transmembrane</keyword>
<dbReference type="InterPro" id="IPR003660">
    <property type="entry name" value="HAMP_dom"/>
</dbReference>
<dbReference type="SMART" id="SM00388">
    <property type="entry name" value="HisKA"/>
    <property type="match status" value="1"/>
</dbReference>
<feature type="transmembrane region" description="Helical" evidence="13">
    <location>
        <begin position="12"/>
        <end position="35"/>
    </location>
</feature>
<sequence>MPRTPTTLRRKIVLAVVGLVAASSILICVVSVLTLRTSLMERLDQQLSASFERASSQVTGTGPTGGMLPAPGEQLIPSAERILYGPAQAEGTLALVVNDGTITQGYFDEYGQIASLNTEQLTKLSTLKIDGKPYTMDLGSGLGDYRLMGGHGNNVAFVVGTPMNDVNGTVSQLTWTVGIIATIAAAIVALVAATFIRAAMRPLERVSAAAVRVSQLELDRGSVENFEPVSTDGVEADSEVGQVVTAFNTMLDNVGTALVAREQSENKVRRFVADASHELRTPLASIRGYSELIRRIGGDSNPDITRSLERIESESIRMTGLVEDLLLLARLDEGRELVRGDVDLSQIVLDAVSDAIVTSPDHEWELELADEPVHIIGDSARLSQVVVNLVANARTHTPAGTEVTVSLETVEENGSSCARLVVADNGQGIDPERVDHLFERFVRADESRARTTGSTGLGLAIVEAIVHAHDGTVSVTSKPGDTRFTVTLPSVRPSTVPQGQPSGESREPSTESSPEAA</sequence>
<evidence type="ECO:0000256" key="7">
    <source>
        <dbReference type="ARBA" id="ARBA00022692"/>
    </source>
</evidence>
<dbReference type="SMART" id="SM00387">
    <property type="entry name" value="HATPase_c"/>
    <property type="match status" value="1"/>
</dbReference>
<dbReference type="FunFam" id="3.30.565.10:FF:000006">
    <property type="entry name" value="Sensor histidine kinase WalK"/>
    <property type="match status" value="1"/>
</dbReference>
<dbReference type="Gene3D" id="3.30.565.10">
    <property type="entry name" value="Histidine kinase-like ATPase, C-terminal domain"/>
    <property type="match status" value="1"/>
</dbReference>
<dbReference type="InterPro" id="IPR005467">
    <property type="entry name" value="His_kinase_dom"/>
</dbReference>
<evidence type="ECO:0000256" key="12">
    <source>
        <dbReference type="SAM" id="MobiDB-lite"/>
    </source>
</evidence>
<evidence type="ECO:0000313" key="16">
    <source>
        <dbReference type="EMBL" id="NIH54106.1"/>
    </source>
</evidence>
<keyword evidence="17" id="KW-1185">Reference proteome</keyword>
<evidence type="ECO:0000313" key="17">
    <source>
        <dbReference type="Proteomes" id="UP000541033"/>
    </source>
</evidence>
<evidence type="ECO:0000256" key="1">
    <source>
        <dbReference type="ARBA" id="ARBA00000085"/>
    </source>
</evidence>
<reference evidence="16 17" key="1">
    <citation type="submission" date="2020-02" db="EMBL/GenBank/DDBJ databases">
        <title>Sequencing the genomes of 1000 actinobacteria strains.</title>
        <authorList>
            <person name="Klenk H.-P."/>
        </authorList>
    </citation>
    <scope>NUCLEOTIDE SEQUENCE [LARGE SCALE GENOMIC DNA]</scope>
    <source>
        <strain evidence="16 17">DSM 27960</strain>
    </source>
</reference>
<evidence type="ECO:0000256" key="8">
    <source>
        <dbReference type="ARBA" id="ARBA00022777"/>
    </source>
</evidence>
<dbReference type="AlphaFoldDB" id="A0A7X5R1X4"/>
<feature type="domain" description="Histidine kinase" evidence="14">
    <location>
        <begin position="274"/>
        <end position="492"/>
    </location>
</feature>
<name>A0A7X5R1X4_9MICO</name>
<evidence type="ECO:0000256" key="3">
    <source>
        <dbReference type="ARBA" id="ARBA00004236"/>
    </source>
</evidence>
<dbReference type="PROSITE" id="PS50109">
    <property type="entry name" value="HIS_KIN"/>
    <property type="match status" value="1"/>
</dbReference>
<organism evidence="16 17">
    <name type="scientific">Lysinibacter cavernae</name>
    <dbReference type="NCBI Taxonomy" id="1640652"/>
    <lineage>
        <taxon>Bacteria</taxon>
        <taxon>Bacillati</taxon>
        <taxon>Actinomycetota</taxon>
        <taxon>Actinomycetes</taxon>
        <taxon>Micrococcales</taxon>
        <taxon>Microbacteriaceae</taxon>
        <taxon>Lysinibacter</taxon>
    </lineage>
</organism>
<dbReference type="InterPro" id="IPR036890">
    <property type="entry name" value="HATPase_C_sf"/>
</dbReference>
<keyword evidence="9 13" id="KW-1133">Transmembrane helix</keyword>
<dbReference type="GO" id="GO:0005886">
    <property type="term" value="C:plasma membrane"/>
    <property type="evidence" value="ECO:0007669"/>
    <property type="project" value="UniProtKB-SubCell"/>
</dbReference>
<comment type="cofactor">
    <cofactor evidence="2">
        <name>a divalent metal cation</name>
        <dbReference type="ChEBI" id="CHEBI:60240"/>
    </cofactor>
</comment>
<keyword evidence="10" id="KW-0902">Two-component regulatory system</keyword>
<dbReference type="PANTHER" id="PTHR45436:SF5">
    <property type="entry name" value="SENSOR HISTIDINE KINASE TRCS"/>
    <property type="match status" value="1"/>
</dbReference>
<dbReference type="CDD" id="cd00075">
    <property type="entry name" value="HATPase"/>
    <property type="match status" value="1"/>
</dbReference>
<dbReference type="SUPFAM" id="SSF47384">
    <property type="entry name" value="Homodimeric domain of signal transducing histidine kinase"/>
    <property type="match status" value="1"/>
</dbReference>
<dbReference type="PROSITE" id="PS50885">
    <property type="entry name" value="HAMP"/>
    <property type="match status" value="1"/>
</dbReference>
<dbReference type="FunFam" id="1.10.287.130:FF:000001">
    <property type="entry name" value="Two-component sensor histidine kinase"/>
    <property type="match status" value="1"/>
</dbReference>
<dbReference type="GO" id="GO:0005509">
    <property type="term" value="F:calcium ion binding"/>
    <property type="evidence" value="ECO:0007669"/>
    <property type="project" value="UniProtKB-ARBA"/>
</dbReference>
<keyword evidence="5" id="KW-0597">Phosphoprotein</keyword>
<dbReference type="Gene3D" id="1.10.287.130">
    <property type="match status" value="1"/>
</dbReference>
<dbReference type="InterPro" id="IPR003661">
    <property type="entry name" value="HisK_dim/P_dom"/>
</dbReference>
<protein>
    <recommendedName>
        <fullName evidence="4">histidine kinase</fullName>
        <ecNumber evidence="4">2.7.13.3</ecNumber>
    </recommendedName>
</protein>
<feature type="compositionally biased region" description="Polar residues" evidence="12">
    <location>
        <begin position="476"/>
        <end position="500"/>
    </location>
</feature>
<keyword evidence="6 16" id="KW-0808">Transferase</keyword>
<evidence type="ECO:0000259" key="15">
    <source>
        <dbReference type="PROSITE" id="PS50885"/>
    </source>
</evidence>
<comment type="caution">
    <text evidence="16">The sequence shown here is derived from an EMBL/GenBank/DDBJ whole genome shotgun (WGS) entry which is preliminary data.</text>
</comment>
<dbReference type="SUPFAM" id="SSF55874">
    <property type="entry name" value="ATPase domain of HSP90 chaperone/DNA topoisomerase II/histidine kinase"/>
    <property type="match status" value="1"/>
</dbReference>
<evidence type="ECO:0000256" key="4">
    <source>
        <dbReference type="ARBA" id="ARBA00012438"/>
    </source>
</evidence>
<dbReference type="CDD" id="cd06225">
    <property type="entry name" value="HAMP"/>
    <property type="match status" value="1"/>
</dbReference>
<dbReference type="InterPro" id="IPR004358">
    <property type="entry name" value="Sig_transdc_His_kin-like_C"/>
</dbReference>
<dbReference type="Gene3D" id="6.10.340.10">
    <property type="match status" value="1"/>
</dbReference>
<gene>
    <name evidence="16" type="ORF">FHX76_002002</name>
</gene>
<dbReference type="Pfam" id="PF00512">
    <property type="entry name" value="HisKA"/>
    <property type="match status" value="1"/>
</dbReference>
<evidence type="ECO:0000256" key="6">
    <source>
        <dbReference type="ARBA" id="ARBA00022679"/>
    </source>
</evidence>
<proteinExistence type="predicted"/>
<keyword evidence="8 16" id="KW-0418">Kinase</keyword>
<accession>A0A7X5R1X4</accession>
<evidence type="ECO:0000256" key="11">
    <source>
        <dbReference type="ARBA" id="ARBA00023136"/>
    </source>
</evidence>
<dbReference type="Pfam" id="PF02518">
    <property type="entry name" value="HATPase_c"/>
    <property type="match status" value="1"/>
</dbReference>
<evidence type="ECO:0000256" key="2">
    <source>
        <dbReference type="ARBA" id="ARBA00001968"/>
    </source>
</evidence>
<evidence type="ECO:0000256" key="10">
    <source>
        <dbReference type="ARBA" id="ARBA00023012"/>
    </source>
</evidence>
<comment type="subcellular location">
    <subcellularLocation>
        <location evidence="3">Cell membrane</location>
    </subcellularLocation>
</comment>
<dbReference type="EC" id="2.7.13.3" evidence="4"/>
<dbReference type="InterPro" id="IPR050428">
    <property type="entry name" value="TCS_sensor_his_kinase"/>
</dbReference>
<dbReference type="PRINTS" id="PR00344">
    <property type="entry name" value="BCTRLSENSOR"/>
</dbReference>
<feature type="transmembrane region" description="Helical" evidence="13">
    <location>
        <begin position="173"/>
        <end position="196"/>
    </location>
</feature>